<dbReference type="Proteomes" id="UP000277671">
    <property type="component" value="Unassembled WGS sequence"/>
</dbReference>
<dbReference type="OrthoDB" id="3388630at2"/>
<comment type="caution">
    <text evidence="1">The sequence shown here is derived from an EMBL/GenBank/DDBJ whole genome shotgun (WGS) entry which is preliminary data.</text>
</comment>
<dbReference type="EMBL" id="RBKT01000001">
    <property type="protein sequence ID" value="RKR91826.1"/>
    <property type="molecule type" value="Genomic_DNA"/>
</dbReference>
<dbReference type="RefSeq" id="WP_147457171.1">
    <property type="nucleotide sequence ID" value="NZ_RBKT01000001.1"/>
</dbReference>
<evidence type="ECO:0000313" key="1">
    <source>
        <dbReference type="EMBL" id="RKR91826.1"/>
    </source>
</evidence>
<keyword evidence="2" id="KW-1185">Reference proteome</keyword>
<protein>
    <submittedName>
        <fullName evidence="1">Uncharacterized protein</fullName>
    </submittedName>
</protein>
<organism evidence="1 2">
    <name type="scientific">Micromonospora pisi</name>
    <dbReference type="NCBI Taxonomy" id="589240"/>
    <lineage>
        <taxon>Bacteria</taxon>
        <taxon>Bacillati</taxon>
        <taxon>Actinomycetota</taxon>
        <taxon>Actinomycetes</taxon>
        <taxon>Micromonosporales</taxon>
        <taxon>Micromonosporaceae</taxon>
        <taxon>Micromonospora</taxon>
    </lineage>
</organism>
<accession>A0A495JS61</accession>
<reference evidence="1 2" key="1">
    <citation type="submission" date="2018-10" db="EMBL/GenBank/DDBJ databases">
        <title>Sequencing the genomes of 1000 actinobacteria strains.</title>
        <authorList>
            <person name="Klenk H.-P."/>
        </authorList>
    </citation>
    <scope>NUCLEOTIDE SEQUENCE [LARGE SCALE GENOMIC DNA]</scope>
    <source>
        <strain evidence="1 2">DSM 45175</strain>
    </source>
</reference>
<name>A0A495JS61_9ACTN</name>
<dbReference type="AlphaFoldDB" id="A0A495JS61"/>
<evidence type="ECO:0000313" key="2">
    <source>
        <dbReference type="Proteomes" id="UP000277671"/>
    </source>
</evidence>
<gene>
    <name evidence="1" type="ORF">BDK92_6247</name>
</gene>
<proteinExistence type="predicted"/>
<sequence length="158" mass="17617">MIGNYRELFAAVRKRPHMYMPRGDFASLVAFVEGCNHGNDFNLLTGLQKWLVTRVGCGNNVVWWHLVLRLTDPEGATSLGDMDPETDARAIETLFQCLDDFLALRQEHDGLSRIHAAHQAWLDARDLNHCLASGAQACPVVDWPKPHAGDRRGPSTGQ</sequence>